<proteinExistence type="predicted"/>
<comment type="subcellular location">
    <subcellularLocation>
        <location evidence="1">Mitochondrion</location>
    </subcellularLocation>
</comment>
<feature type="domain" description="RAP" evidence="4">
    <location>
        <begin position="619"/>
        <end position="686"/>
    </location>
</feature>
<reference evidence="6" key="1">
    <citation type="journal article" date="2016" name="Nature">
        <title>Genome evolution in the allotetraploid frog Xenopus laevis.</title>
        <authorList>
            <person name="Session A.M."/>
            <person name="Uno Y."/>
            <person name="Kwon T."/>
            <person name="Chapman J.A."/>
            <person name="Toyoda A."/>
            <person name="Takahashi S."/>
            <person name="Fukui A."/>
            <person name="Hikosaka A."/>
            <person name="Suzuki A."/>
            <person name="Kondo M."/>
            <person name="van Heeringen S.J."/>
            <person name="Quigley I."/>
            <person name="Heinz S."/>
            <person name="Ogino H."/>
            <person name="Ochi H."/>
            <person name="Hellsten U."/>
            <person name="Lyons J.B."/>
            <person name="Simakov O."/>
            <person name="Putnam N."/>
            <person name="Stites J."/>
            <person name="Kuroki Y."/>
            <person name="Tanaka T."/>
            <person name="Michiue T."/>
            <person name="Watanabe M."/>
            <person name="Bogdanovic O."/>
            <person name="Lister R."/>
            <person name="Georgiou G."/>
            <person name="Paranjpe S.S."/>
            <person name="van Kruijsbergen I."/>
            <person name="Shu S."/>
            <person name="Carlson J."/>
            <person name="Kinoshita T."/>
            <person name="Ohta Y."/>
            <person name="Mawaribuchi S."/>
            <person name="Jenkins J."/>
            <person name="Grimwood J."/>
            <person name="Schmutz J."/>
            <person name="Mitros T."/>
            <person name="Mozaffari S.V."/>
            <person name="Suzuki Y."/>
            <person name="Haramoto Y."/>
            <person name="Yamamoto T.S."/>
            <person name="Takagi C."/>
            <person name="Heald R."/>
            <person name="Miller K."/>
            <person name="Haudenschild C."/>
            <person name="Kitzman J."/>
            <person name="Nakayama T."/>
            <person name="Izutsu Y."/>
            <person name="Robert J."/>
            <person name="Fortriede J."/>
            <person name="Burns K."/>
            <person name="Lotay V."/>
            <person name="Karimi K."/>
            <person name="Yasuoka Y."/>
            <person name="Dichmann D.S."/>
            <person name="Flajnik M.F."/>
            <person name="Houston D.W."/>
            <person name="Shendure J."/>
            <person name="DuPasquier L."/>
            <person name="Vize P.D."/>
            <person name="Zorn A.M."/>
            <person name="Ito M."/>
            <person name="Marcotte E.M."/>
            <person name="Wallingford J.B."/>
            <person name="Ito Y."/>
            <person name="Asashima M."/>
            <person name="Ueno N."/>
            <person name="Matsuda Y."/>
            <person name="Veenstra G.J."/>
            <person name="Fujiyama A."/>
            <person name="Harland R.M."/>
            <person name="Taira M."/>
            <person name="Rokhsar D.S."/>
        </authorList>
    </citation>
    <scope>NUCLEOTIDE SEQUENCE [LARGE SCALE GENOMIC DNA]</scope>
    <source>
        <strain evidence="6">J</strain>
    </source>
</reference>
<evidence type="ECO:0000256" key="1">
    <source>
        <dbReference type="ARBA" id="ARBA00004173"/>
    </source>
</evidence>
<gene>
    <name evidence="5" type="ORF">XELAEV_18008802mg</name>
</gene>
<feature type="compositionally biased region" description="Low complexity" evidence="3">
    <location>
        <begin position="10"/>
        <end position="19"/>
    </location>
</feature>
<dbReference type="PANTHER" id="PTHR21228:SF70">
    <property type="entry name" value="FAST KINASE DOMAIN-CONTAINING PROTEIN 5, MITOCHONDRIAL"/>
    <property type="match status" value="1"/>
</dbReference>
<dbReference type="OMA" id="SANQKCK"/>
<dbReference type="Pfam" id="PF08373">
    <property type="entry name" value="RAP"/>
    <property type="match status" value="1"/>
</dbReference>
<dbReference type="GO" id="GO:0035770">
    <property type="term" value="C:ribonucleoprotein granule"/>
    <property type="evidence" value="ECO:0007669"/>
    <property type="project" value="TreeGrafter"/>
</dbReference>
<dbReference type="InterPro" id="IPR013579">
    <property type="entry name" value="FAST_2"/>
</dbReference>
<dbReference type="Pfam" id="PF06743">
    <property type="entry name" value="FAST_1"/>
    <property type="match status" value="1"/>
</dbReference>
<dbReference type="PROSITE" id="PS51286">
    <property type="entry name" value="RAP"/>
    <property type="match status" value="1"/>
</dbReference>
<evidence type="ECO:0000259" key="4">
    <source>
        <dbReference type="PROSITE" id="PS51286"/>
    </source>
</evidence>
<name>A0A974DSW5_XENLA</name>
<sequence length="686" mass="78836">MPSRFKMLKSITSSRSLSSEKNNMLDFPQSKNETEPKLDEYEAEIYSTKEDPRKFQQYRPEYKFVCYSNSTQLVCTSVEEGQHLLQQVTFQKSDLAPGIITDYFDKLSHLMTYQMESLQANTKFAMLCRYSVEKLQQYTYAELIRILKAFVRIEISVTHTMLNVYEVEFCHRVWGTSTDDLLLTADMWRWLGRSVPCFFEILYMELRWKDLNLPQLIQLIYVIGEGRRAPQVLMQKLESMVLRRLDSINLEEISTVCLGFFKSRNGLSEHLMRKIGDNVSDHVEDISNYALVNVLKMFRFTHVDHLVFLKRLIPSMGSPGIMHVALSCSALHYLNENIMNAVASTIPDRVAYCRSKDLANTLWFFGALKYQPLNANQFYTALVLQIQNKLGEFKKFPEHILTCLLGLVFAKCYPLDLIGFALSEEFVKLATKESLFELKKDLFTLDGSVEIACPEYTGSHLSLELRQEVTEMLQSFSRQDICIKPEVLEAATLIGSMLGGPQSNNLEIHLYINNKPIPISVDAKLKPIAIQITKDLLDQLLDSNWKNNLHKDVETSRTPKCVTDKMALSLLKDYPKQLNLAFPSGVPITDNLISMLAVSRASPKSPVCTPKARSDVLRLAIQVSNRNHYCYASRHLLGLHNLKRRQLKQLGYVVGEIPFWEWFPLLKPLRNSPHQKIFSSVDYLRG</sequence>
<dbReference type="SMART" id="SM00952">
    <property type="entry name" value="RAP"/>
    <property type="match status" value="1"/>
</dbReference>
<protein>
    <recommendedName>
        <fullName evidence="4">RAP domain-containing protein</fullName>
    </recommendedName>
</protein>
<evidence type="ECO:0000313" key="5">
    <source>
        <dbReference type="EMBL" id="OCT96596.1"/>
    </source>
</evidence>
<dbReference type="GO" id="GO:0005759">
    <property type="term" value="C:mitochondrial matrix"/>
    <property type="evidence" value="ECO:0007669"/>
    <property type="project" value="TreeGrafter"/>
</dbReference>
<dbReference type="GO" id="GO:0003723">
    <property type="term" value="F:RNA binding"/>
    <property type="evidence" value="ECO:0007669"/>
    <property type="project" value="TreeGrafter"/>
</dbReference>
<dbReference type="InterPro" id="IPR010622">
    <property type="entry name" value="FAST_Leu-rich"/>
</dbReference>
<dbReference type="Proteomes" id="UP000694892">
    <property type="component" value="Chromosome 1S"/>
</dbReference>
<evidence type="ECO:0000256" key="2">
    <source>
        <dbReference type="ARBA" id="ARBA00023128"/>
    </source>
</evidence>
<dbReference type="Pfam" id="PF08368">
    <property type="entry name" value="FAST_2"/>
    <property type="match status" value="1"/>
</dbReference>
<dbReference type="InterPro" id="IPR013584">
    <property type="entry name" value="RAP"/>
</dbReference>
<evidence type="ECO:0000313" key="6">
    <source>
        <dbReference type="Proteomes" id="UP000694892"/>
    </source>
</evidence>
<evidence type="ECO:0000256" key="3">
    <source>
        <dbReference type="SAM" id="MobiDB-lite"/>
    </source>
</evidence>
<organism evidence="5 6">
    <name type="scientific">Xenopus laevis</name>
    <name type="common">African clawed frog</name>
    <dbReference type="NCBI Taxonomy" id="8355"/>
    <lineage>
        <taxon>Eukaryota</taxon>
        <taxon>Metazoa</taxon>
        <taxon>Chordata</taxon>
        <taxon>Craniata</taxon>
        <taxon>Vertebrata</taxon>
        <taxon>Euteleostomi</taxon>
        <taxon>Amphibia</taxon>
        <taxon>Batrachia</taxon>
        <taxon>Anura</taxon>
        <taxon>Pipoidea</taxon>
        <taxon>Pipidae</taxon>
        <taxon>Xenopodinae</taxon>
        <taxon>Xenopus</taxon>
        <taxon>Xenopus</taxon>
    </lineage>
</organism>
<accession>A0A974DSW5</accession>
<dbReference type="PANTHER" id="PTHR21228">
    <property type="entry name" value="FAST LEU-RICH DOMAIN-CONTAINING"/>
    <property type="match status" value="1"/>
</dbReference>
<dbReference type="InterPro" id="IPR050870">
    <property type="entry name" value="FAST_kinase"/>
</dbReference>
<dbReference type="EMBL" id="CM004467">
    <property type="protein sequence ID" value="OCT96596.1"/>
    <property type="molecule type" value="Genomic_DNA"/>
</dbReference>
<feature type="region of interest" description="Disordered" evidence="3">
    <location>
        <begin position="1"/>
        <end position="34"/>
    </location>
</feature>
<keyword evidence="2" id="KW-0496">Mitochondrion</keyword>
<dbReference type="AlphaFoldDB" id="A0A974DSW5"/>
<dbReference type="GO" id="GO:0044528">
    <property type="term" value="P:regulation of mitochondrial mRNA stability"/>
    <property type="evidence" value="ECO:0007669"/>
    <property type="project" value="InterPro"/>
</dbReference>
<dbReference type="GO" id="GO:0000963">
    <property type="term" value="P:mitochondrial RNA processing"/>
    <property type="evidence" value="ECO:0007669"/>
    <property type="project" value="TreeGrafter"/>
</dbReference>